<feature type="compositionally biased region" description="Acidic residues" evidence="11">
    <location>
        <begin position="173"/>
        <end position="183"/>
    </location>
</feature>
<feature type="domain" description="C2H2-type" evidence="12">
    <location>
        <begin position="939"/>
        <end position="966"/>
    </location>
</feature>
<dbReference type="GO" id="GO:0008170">
    <property type="term" value="F:N-methyltransferase activity"/>
    <property type="evidence" value="ECO:0007669"/>
    <property type="project" value="UniProtKB-ARBA"/>
</dbReference>
<feature type="compositionally biased region" description="Acidic residues" evidence="11">
    <location>
        <begin position="798"/>
        <end position="809"/>
    </location>
</feature>
<feature type="domain" description="C2H2-type" evidence="12">
    <location>
        <begin position="1143"/>
        <end position="1171"/>
    </location>
</feature>
<name>A0A6A4W8X3_AMPAM</name>
<feature type="domain" description="C2H2-type" evidence="12">
    <location>
        <begin position="774"/>
        <end position="801"/>
    </location>
</feature>
<feature type="region of interest" description="Disordered" evidence="11">
    <location>
        <begin position="793"/>
        <end position="851"/>
    </location>
</feature>
<dbReference type="OrthoDB" id="3535323at2759"/>
<feature type="region of interest" description="Disordered" evidence="11">
    <location>
        <begin position="722"/>
        <end position="769"/>
    </location>
</feature>
<evidence type="ECO:0000256" key="10">
    <source>
        <dbReference type="PROSITE-ProRule" id="PRU00042"/>
    </source>
</evidence>
<feature type="compositionally biased region" description="Low complexity" evidence="11">
    <location>
        <begin position="326"/>
        <end position="340"/>
    </location>
</feature>
<keyword evidence="4 10" id="KW-0863">Zinc-finger</keyword>
<keyword evidence="6" id="KW-0805">Transcription regulation</keyword>
<dbReference type="FunFam" id="3.30.160.60:FF:001316">
    <property type="entry name" value="PR domain zinc finger protein 10"/>
    <property type="match status" value="1"/>
</dbReference>
<dbReference type="InterPro" id="IPR046341">
    <property type="entry name" value="SET_dom_sf"/>
</dbReference>
<evidence type="ECO:0000256" key="2">
    <source>
        <dbReference type="ARBA" id="ARBA00022723"/>
    </source>
</evidence>
<dbReference type="Gene3D" id="2.170.270.10">
    <property type="entry name" value="SET domain"/>
    <property type="match status" value="1"/>
</dbReference>
<feature type="domain" description="C2H2-type" evidence="12">
    <location>
        <begin position="1249"/>
        <end position="1277"/>
    </location>
</feature>
<dbReference type="PROSITE" id="PS50157">
    <property type="entry name" value="ZINC_FINGER_C2H2_2"/>
    <property type="match status" value="12"/>
</dbReference>
<accession>A0A6A4W8X3</accession>
<feature type="domain" description="C2H2-type" evidence="12">
    <location>
        <begin position="1082"/>
        <end position="1110"/>
    </location>
</feature>
<dbReference type="SUPFAM" id="SSF57667">
    <property type="entry name" value="beta-beta-alpha zinc fingers"/>
    <property type="match status" value="4"/>
</dbReference>
<gene>
    <name evidence="14" type="primary">prdm10_2</name>
    <name evidence="14" type="ORF">FJT64_025437</name>
</gene>
<dbReference type="Proteomes" id="UP000440578">
    <property type="component" value="Unassembled WGS sequence"/>
</dbReference>
<feature type="domain" description="C2H2-type" evidence="12">
    <location>
        <begin position="1054"/>
        <end position="1081"/>
    </location>
</feature>
<keyword evidence="8" id="KW-0804">Transcription</keyword>
<dbReference type="InterPro" id="IPR013087">
    <property type="entry name" value="Znf_C2H2_type"/>
</dbReference>
<evidence type="ECO:0000256" key="9">
    <source>
        <dbReference type="ARBA" id="ARBA00023242"/>
    </source>
</evidence>
<dbReference type="SMART" id="SM00355">
    <property type="entry name" value="ZnF_C2H2"/>
    <property type="match status" value="12"/>
</dbReference>
<reference evidence="14 15" key="1">
    <citation type="submission" date="2019-07" db="EMBL/GenBank/DDBJ databases">
        <title>Draft genome assembly of a fouling barnacle, Amphibalanus amphitrite (Darwin, 1854): The first reference genome for Thecostraca.</title>
        <authorList>
            <person name="Kim W."/>
        </authorList>
    </citation>
    <scope>NUCLEOTIDE SEQUENCE [LARGE SCALE GENOMIC DNA]</scope>
    <source>
        <strain evidence="14">SNU_AA5</strain>
        <tissue evidence="14">Soma without cirri and trophi</tissue>
    </source>
</reference>
<evidence type="ECO:0000256" key="1">
    <source>
        <dbReference type="ARBA" id="ARBA00004123"/>
    </source>
</evidence>
<evidence type="ECO:0000256" key="11">
    <source>
        <dbReference type="SAM" id="MobiDB-lite"/>
    </source>
</evidence>
<feature type="domain" description="C2H2-type" evidence="12">
    <location>
        <begin position="1026"/>
        <end position="1049"/>
    </location>
</feature>
<feature type="compositionally biased region" description="Low complexity" evidence="11">
    <location>
        <begin position="30"/>
        <end position="51"/>
    </location>
</feature>
<keyword evidence="3" id="KW-0677">Repeat</keyword>
<keyword evidence="7" id="KW-0238">DNA-binding</keyword>
<dbReference type="InterPro" id="IPR001214">
    <property type="entry name" value="SET_dom"/>
</dbReference>
<evidence type="ECO:0000256" key="6">
    <source>
        <dbReference type="ARBA" id="ARBA00023015"/>
    </source>
</evidence>
<feature type="domain" description="C2H2-type" evidence="12">
    <location>
        <begin position="1188"/>
        <end position="1216"/>
    </location>
</feature>
<feature type="domain" description="C2H2-type" evidence="12">
    <location>
        <begin position="856"/>
        <end position="883"/>
    </location>
</feature>
<dbReference type="GO" id="GO:0010468">
    <property type="term" value="P:regulation of gene expression"/>
    <property type="evidence" value="ECO:0007669"/>
    <property type="project" value="TreeGrafter"/>
</dbReference>
<feature type="region of interest" description="Disordered" evidence="11">
    <location>
        <begin position="1102"/>
        <end position="1132"/>
    </location>
</feature>
<dbReference type="EMBL" id="VIIS01001055">
    <property type="protein sequence ID" value="KAF0302483.1"/>
    <property type="molecule type" value="Genomic_DNA"/>
</dbReference>
<keyword evidence="9" id="KW-0539">Nucleus</keyword>
<evidence type="ECO:0000256" key="3">
    <source>
        <dbReference type="ARBA" id="ARBA00022737"/>
    </source>
</evidence>
<proteinExistence type="predicted"/>
<feature type="compositionally biased region" description="Low complexity" evidence="11">
    <location>
        <begin position="269"/>
        <end position="282"/>
    </location>
</feature>
<feature type="domain" description="C2H2-type" evidence="12">
    <location>
        <begin position="894"/>
        <end position="921"/>
    </location>
</feature>
<feature type="domain" description="C2H2-type" evidence="12">
    <location>
        <begin position="969"/>
        <end position="996"/>
    </location>
</feature>
<dbReference type="Pfam" id="PF00096">
    <property type="entry name" value="zf-C2H2"/>
    <property type="match status" value="3"/>
</dbReference>
<feature type="compositionally biased region" description="Pro residues" evidence="11">
    <location>
        <begin position="814"/>
        <end position="823"/>
    </location>
</feature>
<dbReference type="InterPro" id="IPR050331">
    <property type="entry name" value="Zinc_finger"/>
</dbReference>
<comment type="caution">
    <text evidence="14">The sequence shown here is derived from an EMBL/GenBank/DDBJ whole genome shotgun (WGS) entry which is preliminary data.</text>
</comment>
<dbReference type="Gene3D" id="3.30.160.60">
    <property type="entry name" value="Classic Zinc Finger"/>
    <property type="match status" value="5"/>
</dbReference>
<evidence type="ECO:0000256" key="7">
    <source>
        <dbReference type="ARBA" id="ARBA00023125"/>
    </source>
</evidence>
<feature type="compositionally biased region" description="Basic and acidic residues" evidence="11">
    <location>
        <begin position="289"/>
        <end position="323"/>
    </location>
</feature>
<dbReference type="PROSITE" id="PS00028">
    <property type="entry name" value="ZINC_FINGER_C2H2_1"/>
    <property type="match status" value="11"/>
</dbReference>
<protein>
    <submittedName>
        <fullName evidence="14">PR domain zinc finger protein 10</fullName>
    </submittedName>
</protein>
<evidence type="ECO:0000256" key="4">
    <source>
        <dbReference type="ARBA" id="ARBA00022771"/>
    </source>
</evidence>
<organism evidence="14 15">
    <name type="scientific">Amphibalanus amphitrite</name>
    <name type="common">Striped barnacle</name>
    <name type="synonym">Balanus amphitrite</name>
    <dbReference type="NCBI Taxonomy" id="1232801"/>
    <lineage>
        <taxon>Eukaryota</taxon>
        <taxon>Metazoa</taxon>
        <taxon>Ecdysozoa</taxon>
        <taxon>Arthropoda</taxon>
        <taxon>Crustacea</taxon>
        <taxon>Multicrustacea</taxon>
        <taxon>Cirripedia</taxon>
        <taxon>Thoracica</taxon>
        <taxon>Thoracicalcarea</taxon>
        <taxon>Balanomorpha</taxon>
        <taxon>Balanoidea</taxon>
        <taxon>Balanidae</taxon>
        <taxon>Amphibalaninae</taxon>
        <taxon>Amphibalanus</taxon>
    </lineage>
</organism>
<dbReference type="GO" id="GO:0008270">
    <property type="term" value="F:zinc ion binding"/>
    <property type="evidence" value="ECO:0007669"/>
    <property type="project" value="UniProtKB-KW"/>
</dbReference>
<evidence type="ECO:0000256" key="5">
    <source>
        <dbReference type="ARBA" id="ARBA00022833"/>
    </source>
</evidence>
<feature type="domain" description="SET" evidence="13">
    <location>
        <begin position="581"/>
        <end position="702"/>
    </location>
</feature>
<feature type="region of interest" description="Disordered" evidence="11">
    <location>
        <begin position="1"/>
        <end position="407"/>
    </location>
</feature>
<dbReference type="PANTHER" id="PTHR16515:SF2">
    <property type="entry name" value="PR DOMAIN ZINC FINGER PROTEIN 4"/>
    <property type="match status" value="1"/>
</dbReference>
<dbReference type="PROSITE" id="PS50280">
    <property type="entry name" value="SET"/>
    <property type="match status" value="1"/>
</dbReference>
<feature type="compositionally biased region" description="Basic and acidic residues" evidence="11">
    <location>
        <begin position="1105"/>
        <end position="1115"/>
    </location>
</feature>
<dbReference type="GO" id="GO:0008276">
    <property type="term" value="F:protein methyltransferase activity"/>
    <property type="evidence" value="ECO:0007669"/>
    <property type="project" value="UniProtKB-ARBA"/>
</dbReference>
<feature type="domain" description="C2H2-type" evidence="12">
    <location>
        <begin position="998"/>
        <end position="1025"/>
    </location>
</feature>
<evidence type="ECO:0000259" key="13">
    <source>
        <dbReference type="PROSITE" id="PS50280"/>
    </source>
</evidence>
<dbReference type="GO" id="GO:0008757">
    <property type="term" value="F:S-adenosylmethionine-dependent methyltransferase activity"/>
    <property type="evidence" value="ECO:0007669"/>
    <property type="project" value="UniProtKB-ARBA"/>
</dbReference>
<feature type="region of interest" description="Disordered" evidence="11">
    <location>
        <begin position="457"/>
        <end position="489"/>
    </location>
</feature>
<dbReference type="InterPro" id="IPR036236">
    <property type="entry name" value="Znf_C2H2_sf"/>
</dbReference>
<dbReference type="PANTHER" id="PTHR16515">
    <property type="entry name" value="PR DOMAIN ZINC FINGER PROTEIN"/>
    <property type="match status" value="1"/>
</dbReference>
<keyword evidence="5" id="KW-0862">Zinc</keyword>
<evidence type="ECO:0000313" key="14">
    <source>
        <dbReference type="EMBL" id="KAF0302483.1"/>
    </source>
</evidence>
<evidence type="ECO:0000256" key="8">
    <source>
        <dbReference type="ARBA" id="ARBA00023163"/>
    </source>
</evidence>
<keyword evidence="2" id="KW-0479">Metal-binding</keyword>
<comment type="subcellular location">
    <subcellularLocation>
        <location evidence="1">Nucleus</location>
    </subcellularLocation>
</comment>
<feature type="region of interest" description="Disordered" evidence="11">
    <location>
        <begin position="1266"/>
        <end position="1310"/>
    </location>
</feature>
<sequence>MINYAGVIAPDDEASSDGVGADYQLMSPRPSSAVYSPSGGYGSPSAGAGSEAEPHRTWPMLSGRRSGVGGSGPVSPSGSDLLCPPDLQPMALSPLPGPSGAQDPMAQPVYQADTGGVLLRSPPADSYLVSSSTGALDGHGADSSDAPPPTPGMSAMIDSTVDDPESVAAAPMEESETEDEPDDGISGGPAGNQQLHLADNSAPGPSGASTEPGPSDDRGLHSPPSDQHLVTEAVVVEPMDETYETDAGGSALVVYEYLDDLPADDQHPADPAGEPGPASAPAETRHRRPSEADQDSLRLEPDEREALRRERAESRLGSRRRPEPPLLRLARPNHHQQQQPQHKEQQQEQAELSDSPHRQLKVPPDDDLDEDPLLTDQRAALVPLPPDSDSDQEAADGGSQSPPLRLHMECDSDEPLLELHSGQQDLFEREADLSEMGSEDGVDGHAVILAGEAQYRLSETEEEGDSGDQPLTEERQTEPEAAGSSGAAGIRPADLAQLPFIYLTDGLDIGLGSEGGSADPAGSHLLVQVPPAYERPQNAHQNDFWCEECCAYYRGRCPDHQVRLISDRPMQSRAWASLPTSHLAIRAVGNADEQQGETVYGVIAKKTIPKRTQFGPMEGILVRRDRGSLPPNPTGLVLSVDHSGQLHTVDVSNPDCSNWMRFVRRAETAEQQNLVLNQQGSHLFLTSSRVIAPREELRAGYSLPYAARRGLAMLVAKPEVTVEAGTSSGDGTPEDGSSSNDAGGAGKEEPDEVSAQAEQHQVDADDHDDPDWPLTCEGCGRCFVNLSALEEHDCEHPQDEDEEGPEPEDSSPQRRPPPPPQTPQPQSRIPARGRPPKNPRQPPKRAEASRQNADRWICQYCPLSFESASTLNLHTLAHAAEDLEDSAPTADEPLHCPECNKEFVSRDELITHVASHGTEPERAAEEDVYIDPIDENRPYRCHPCGRSFTHEEWLKRHLQSHIPDEEKPLACGTCDRRFASVTALQCHRRVHSAAARRFQCPLCRAMFEQVTALRQHVRTHATNGKYICPHCEKTFDGYMTIRKHIRSFHNERVFVCSLCYKLCQSTDKLKQHMLKHSDHREFLCSECGKQFKRKDKLKEHIKRLHSVDRKPPPERKPRKKKKAPKETQLQPKVPPTDYHRFIYKCHKCKLGFKRRGMLVNHLAKRHPGMGPEQVPELMLPILKTTKDFYCQYCYKTYKSSSKRKAHILKIHPGAELPVSCRGAARLPLGDSADQTSYSQTVGSVTMSPHACSWCHKQYASRAKLLQHQRSKHPDLMPTDSQKPRQTSRTSSRRAAARAELAAEMESSESEDAILSVAAEEPPAPTPASAAPVSLAAAVPVPVPVPLAGPVSVVAPAELHAAQPLLVQAAHPALIQEAGQLEQADLLGAGMELHSLDYRLCQPAGAATSGELCRVWTVHSTR</sequence>
<evidence type="ECO:0000313" key="15">
    <source>
        <dbReference type="Proteomes" id="UP000440578"/>
    </source>
</evidence>
<dbReference type="GO" id="GO:0005634">
    <property type="term" value="C:nucleus"/>
    <property type="evidence" value="ECO:0007669"/>
    <property type="project" value="UniProtKB-SubCell"/>
</dbReference>
<dbReference type="Pfam" id="PF21549">
    <property type="entry name" value="PRDM2_PR"/>
    <property type="match status" value="1"/>
</dbReference>
<keyword evidence="15" id="KW-1185">Reference proteome</keyword>
<evidence type="ECO:0000259" key="12">
    <source>
        <dbReference type="PROSITE" id="PS50157"/>
    </source>
</evidence>